<dbReference type="Pfam" id="PF02489">
    <property type="entry name" value="Herpes_glycop_H"/>
    <property type="match status" value="1"/>
</dbReference>
<dbReference type="EMBL" id="MW353132">
    <property type="protein sequence ID" value="QQL08952.1"/>
    <property type="molecule type" value="Genomic_DNA"/>
</dbReference>
<evidence type="ECO:0000256" key="7">
    <source>
        <dbReference type="ARBA" id="ARBA00022729"/>
    </source>
</evidence>
<reference evidence="21" key="3">
    <citation type="journal article" date="2018" name="Aust. Vet. J.">
        <title>Genome sequence of an Australian strain of canid alphaherpesvirus 1.</title>
        <authorList>
            <person name="Sarker S."/>
            <person name="Das S."/>
            <person name="Helbig K."/>
            <person name="Peters A."/>
            <person name="Raidal S.R."/>
        </authorList>
    </citation>
    <scope>NUCLEOTIDE SEQUENCE</scope>
    <source>
        <strain evidence="21">15-4016-NSW</strain>
    </source>
</reference>
<dbReference type="InterPro" id="IPR038172">
    <property type="entry name" value="Herpes_glycoH_C_sf"/>
</dbReference>
<keyword evidence="16" id="KW-1160">Virus entry into host cell</keyword>
<gene>
    <name evidence="20" type="primary">UL22</name>
    <name evidence="22" type="ORF">A8B60_gp37</name>
</gene>
<evidence type="ECO:0000256" key="14">
    <source>
        <dbReference type="ARBA" id="ARBA00023136"/>
    </source>
</evidence>
<reference evidence="20" key="1">
    <citation type="submission" date="2015-09" db="EMBL/GenBank/DDBJ databases">
        <authorList>
            <person name="Jackson K.R."/>
            <person name="Lunt B.L."/>
            <person name="Fisher J.N.B."/>
            <person name="Gardner A.V."/>
            <person name="Bailey M.E."/>
            <person name="Deus L.M."/>
            <person name="Earl A.S."/>
            <person name="Gibby P.D."/>
            <person name="Hartmann K.A."/>
            <person name="Liu J.E."/>
            <person name="Manci A.M."/>
            <person name="Nielsen D.A."/>
            <person name="Solomon M.B."/>
            <person name="Breakwell D.P."/>
            <person name="Burnett S.H."/>
            <person name="Grose J.H."/>
        </authorList>
    </citation>
    <scope>NUCLEOTIDE SEQUENCE</scope>
    <source>
        <strain evidence="20">0194</strain>
        <strain evidence="19">V777</strain>
    </source>
</reference>
<accession>A0A172DSR4</accession>
<dbReference type="EMBL" id="KT819633">
    <property type="protein sequence ID" value="ALL26069.1"/>
    <property type="molecule type" value="Genomic_DNA"/>
</dbReference>
<dbReference type="EMBL" id="MW353126">
    <property type="protein sequence ID" value="QQL08501.1"/>
    <property type="molecule type" value="Genomic_DNA"/>
</dbReference>
<dbReference type="KEGG" id="vg:27815350"/>
<evidence type="ECO:0000256" key="17">
    <source>
        <dbReference type="SAM" id="Phobius"/>
    </source>
</evidence>
<evidence type="ECO:0000256" key="8">
    <source>
        <dbReference type="ARBA" id="ARBA00022844"/>
    </source>
</evidence>
<organism evidence="20 28">
    <name type="scientific">Canid alphaherpesvirus 1</name>
    <dbReference type="NCBI Taxonomy" id="170325"/>
    <lineage>
        <taxon>Viruses</taxon>
        <taxon>Duplodnaviria</taxon>
        <taxon>Heunggongvirae</taxon>
        <taxon>Peploviricota</taxon>
        <taxon>Herviviricetes</taxon>
        <taxon>Herpesvirales</taxon>
        <taxon>Orthoherpesviridae</taxon>
        <taxon>Alphaherpesvirinae</taxon>
        <taxon>Varicellovirus</taxon>
        <taxon>Varicellovirus canidalpha1</taxon>
    </lineage>
</organism>
<evidence type="ECO:0000256" key="1">
    <source>
        <dbReference type="ARBA" id="ARBA00004563"/>
    </source>
</evidence>
<name>A0A172DSR4_9ALPH</name>
<keyword evidence="13" id="KW-1039">Host endosome</keyword>
<dbReference type="EMBL" id="MW353130">
    <property type="protein sequence ID" value="QQL08801.1"/>
    <property type="molecule type" value="Genomic_DNA"/>
</dbReference>
<keyword evidence="11" id="KW-0730">Sialic acid</keyword>
<reference evidence="22" key="4">
    <citation type="journal article" date="2020" name="Viruses">
        <title>Phylogenomic Analysis of Global Isolates of Canid Alphaherpesvirus 1.</title>
        <authorList>
            <person name="Lewin A.C."/>
            <person name="Coghill L.M."/>
            <person name="Mironovich M."/>
            <person name="Liu C.C."/>
            <person name="Carter R.T."/>
            <person name="Ledbetter E.C."/>
        </authorList>
    </citation>
    <scope>NUCLEOTIDE SEQUENCE</scope>
    <source>
        <strain evidence="25">ELAL-12</strain>
        <strain evidence="26">ELAL-13</strain>
        <strain evidence="27">ELAL-15</strain>
        <strain evidence="22">ELAL-2</strain>
        <strain evidence="23">ELAL-6</strain>
        <strain evidence="24">ELAL-8</strain>
    </source>
</reference>
<evidence type="ECO:0000313" key="24">
    <source>
        <dbReference type="EMBL" id="QQL08952.1"/>
    </source>
</evidence>
<keyword evidence="14 17" id="KW-0472">Membrane</keyword>
<keyword evidence="28" id="KW-1185">Reference proteome</keyword>
<dbReference type="GO" id="GO:0019031">
    <property type="term" value="C:viral envelope"/>
    <property type="evidence" value="ECO:0007669"/>
    <property type="project" value="UniProtKB-KW"/>
</dbReference>
<dbReference type="GO" id="GO:0019064">
    <property type="term" value="P:fusion of virus membrane with host plasma membrane"/>
    <property type="evidence" value="ECO:0007669"/>
    <property type="project" value="UniProtKB-KW"/>
</dbReference>
<feature type="transmembrane region" description="Helical" evidence="17">
    <location>
        <begin position="763"/>
        <end position="782"/>
    </location>
</feature>
<dbReference type="EMBL" id="KT819632">
    <property type="protein sequence ID" value="ALL25994.1"/>
    <property type="molecule type" value="Genomic_DNA"/>
</dbReference>
<evidence type="ECO:0000313" key="28">
    <source>
        <dbReference type="Proteomes" id="UP000138111"/>
    </source>
</evidence>
<evidence type="ECO:0000313" key="23">
    <source>
        <dbReference type="EMBL" id="QQL08801.1"/>
    </source>
</evidence>
<evidence type="ECO:0000256" key="12">
    <source>
        <dbReference type="ARBA" id="ARBA00022989"/>
    </source>
</evidence>
<evidence type="ECO:0000256" key="10">
    <source>
        <dbReference type="ARBA" id="ARBA00022879"/>
    </source>
</evidence>
<sequence>MEVKYNFITFIFVIFFMLVFSNDLDNGEYKNLSLSNDFSYSSNVNITTIENLFSYNNKFVFFFIFNKDSKRENGNLFLFPNFIFKSNKTENNYNIKSQPSVKTINGFFFNPYINLYLSSKYLIDFGVIPESSIQDWYFPRSIQTSTEQNPFGFILSPKRHVPNNGFFNKHKNLYKDGLLNDIMYVNLNSFSIPRKTYIPIYESTWPFDISLFESTLIQNENFCINITIGKEFMGMSITSSKYPPLEMITTPHDANVEMITRYKASMMLDPPGPSEGPLYKVFIIGYGTSKTDSNMYKIMQTIASYPEESLDYRYHLSMANFEVCFLLTYERKFLTNKMDMEYFYKIFSRLSTALFSLSEMVRLSKYILNDEIIDIDFNINILTNIIVNHKMFKLSKQLITSSQVNILLESSRENIVNNLNTFENYNLIFKNDELKIKYLKAVYTYLEIPTEKSLIISRDIINTLYNNSLYETIDWNVTSRKSLFLATSLLLLKTQNIVELRKIILQCTSMCTSDHAISIEWSLENILNAKNNFKKQFSITDMFSPCMTSTRYDLIEDLHIVDLISVIPNNGNFKNLFSMGHKAASVVNSNILFGSNKIKMLIPELFICKIDINFKFLAILPLNNNNSYIITRKILNRGLTYNVNGIDIANPIFISYINSSNCLYSSVEILPLNLINPKNSKECLYCGSVIMRYLSSGVIIDLLYINDKEAETQLAAGVNSTIPSFNPLSYPVNLKTLLLFPNGTIVTINSITSHEQIKFSNTFIVISIVGIIITSFVVYGIFKMLCSFSYVKYSLLK</sequence>
<dbReference type="GO" id="GO:0055036">
    <property type="term" value="C:virion membrane"/>
    <property type="evidence" value="ECO:0007669"/>
    <property type="project" value="UniProtKB-SubCell"/>
</dbReference>
<dbReference type="HAMAP" id="MF_04033">
    <property type="entry name" value="HSV_GH"/>
    <property type="match status" value="1"/>
</dbReference>
<reference evidence="20 28" key="2">
    <citation type="journal article" date="2016" name="PLoS ONE">
        <title>Genome Sequence of Canine Herpesvirus.</title>
        <authorList>
            <person name="Papageorgiou K.V."/>
            <person name="Suarez N.M."/>
            <person name="Wilkie G.S."/>
            <person name="McDonald M."/>
            <person name="Graham E.M."/>
            <person name="Davison A.J."/>
        </authorList>
    </citation>
    <scope>NUCLEOTIDE SEQUENCE [LARGE SCALE GENOMIC DNA]</scope>
    <source>
        <strain evidence="20">0194</strain>
        <strain evidence="19">V777</strain>
    </source>
</reference>
<evidence type="ECO:0000259" key="18">
    <source>
        <dbReference type="Pfam" id="PF17488"/>
    </source>
</evidence>
<dbReference type="Gene3D" id="1.20.58.1340">
    <property type="match status" value="1"/>
</dbReference>
<feature type="domain" description="Herpesvirus glycoprotein H C-terminal" evidence="18">
    <location>
        <begin position="613"/>
        <end position="749"/>
    </location>
</feature>
<keyword evidence="6 17" id="KW-0812">Transmembrane</keyword>
<evidence type="ECO:0000313" key="21">
    <source>
        <dbReference type="EMBL" id="ARE29842.1"/>
    </source>
</evidence>
<evidence type="ECO:0000256" key="2">
    <source>
        <dbReference type="ARBA" id="ARBA00022506"/>
    </source>
</evidence>
<keyword evidence="2" id="KW-1168">Fusion of virus membrane with host membrane</keyword>
<evidence type="ECO:0000256" key="9">
    <source>
        <dbReference type="ARBA" id="ARBA00022870"/>
    </source>
</evidence>
<evidence type="ECO:0000313" key="19">
    <source>
        <dbReference type="EMBL" id="ALL25994.1"/>
    </source>
</evidence>
<evidence type="ECO:0000256" key="4">
    <source>
        <dbReference type="ARBA" id="ARBA00022521"/>
    </source>
</evidence>
<dbReference type="InterPro" id="IPR003493">
    <property type="entry name" value="Herpes_gH"/>
</dbReference>
<dbReference type="Gene3D" id="3.30.500.50">
    <property type="match status" value="1"/>
</dbReference>
<evidence type="ECO:0000256" key="15">
    <source>
        <dbReference type="ARBA" id="ARBA00023180"/>
    </source>
</evidence>
<dbReference type="EMBL" id="KY057364">
    <property type="protein sequence ID" value="ARE29842.1"/>
    <property type="molecule type" value="Genomic_DNA"/>
</dbReference>
<evidence type="ECO:0000256" key="11">
    <source>
        <dbReference type="ARBA" id="ARBA00022981"/>
    </source>
</evidence>
<evidence type="ECO:0000256" key="6">
    <source>
        <dbReference type="ARBA" id="ARBA00022692"/>
    </source>
</evidence>
<keyword evidence="8" id="KW-0946">Virion</keyword>
<keyword evidence="5" id="KW-1162">Viral penetration into host cytoplasm</keyword>
<proteinExistence type="inferred from homology"/>
<dbReference type="Pfam" id="PF17488">
    <property type="entry name" value="Herpes_glycoH_C"/>
    <property type="match status" value="1"/>
</dbReference>
<dbReference type="Proteomes" id="UP000130192">
    <property type="component" value="Genome"/>
</dbReference>
<evidence type="ECO:0000313" key="20">
    <source>
        <dbReference type="EMBL" id="ALL26069.1"/>
    </source>
</evidence>
<keyword evidence="15" id="KW-0325">Glycoprotein</keyword>
<dbReference type="EMBL" id="MW353136">
    <property type="protein sequence ID" value="QQL09252.1"/>
    <property type="molecule type" value="Genomic_DNA"/>
</dbReference>
<keyword evidence="3" id="KW-1032">Host cell membrane</keyword>
<evidence type="ECO:0000313" key="22">
    <source>
        <dbReference type="EMBL" id="QQL08501.1"/>
    </source>
</evidence>
<dbReference type="GeneID" id="27815350"/>
<evidence type="ECO:0000256" key="3">
    <source>
        <dbReference type="ARBA" id="ARBA00022511"/>
    </source>
</evidence>
<keyword evidence="12 17" id="KW-1133">Transmembrane helix</keyword>
<dbReference type="OrthoDB" id="3384at10239"/>
<evidence type="ECO:0000313" key="27">
    <source>
        <dbReference type="EMBL" id="QQL09477.1"/>
    </source>
</evidence>
<keyword evidence="10 20" id="KW-0261">Viral envelope protein</keyword>
<evidence type="ECO:0000313" key="26">
    <source>
        <dbReference type="EMBL" id="QQL09402.1"/>
    </source>
</evidence>
<dbReference type="EMBL" id="MW353138">
    <property type="protein sequence ID" value="QQL09402.1"/>
    <property type="molecule type" value="Genomic_DNA"/>
</dbReference>
<keyword evidence="7" id="KW-0732">Signal</keyword>
<dbReference type="EMBL" id="MW353139">
    <property type="protein sequence ID" value="QQL09477.1"/>
    <property type="molecule type" value="Genomic_DNA"/>
</dbReference>
<protein>
    <submittedName>
        <fullName evidence="20">Envelope glycoprotein H</fullName>
    </submittedName>
</protein>
<dbReference type="Gene3D" id="2.60.40.3190">
    <property type="entry name" value="Herpesvirus glycoprotein H, C-terminal domain"/>
    <property type="match status" value="1"/>
</dbReference>
<keyword evidence="9" id="KW-1043">Host membrane</keyword>
<dbReference type="InterPro" id="IPR035305">
    <property type="entry name" value="Herpes_glycoH_C"/>
</dbReference>
<evidence type="ECO:0000313" key="25">
    <source>
        <dbReference type="EMBL" id="QQL09252.1"/>
    </source>
</evidence>
<comment type="subcellular location">
    <subcellularLocation>
        <location evidence="1">Virion membrane</location>
        <topology evidence="1">Single-pass type I membrane protein</topology>
    </subcellularLocation>
</comment>
<evidence type="ECO:0000256" key="5">
    <source>
        <dbReference type="ARBA" id="ARBA00022595"/>
    </source>
</evidence>
<keyword evidence="4" id="KW-1169">Fusion of virus membrane with host cell membrane</keyword>
<evidence type="ECO:0000256" key="13">
    <source>
        <dbReference type="ARBA" id="ARBA00023046"/>
    </source>
</evidence>
<dbReference type="Proteomes" id="UP000138111">
    <property type="component" value="Segment"/>
</dbReference>
<evidence type="ECO:0000256" key="16">
    <source>
        <dbReference type="ARBA" id="ARBA00023296"/>
    </source>
</evidence>
<dbReference type="RefSeq" id="YP_009252264.1">
    <property type="nucleotide sequence ID" value="NC_030117.1"/>
</dbReference>
<dbReference type="GO" id="GO:0046718">
    <property type="term" value="P:symbiont entry into host cell"/>
    <property type="evidence" value="ECO:0007669"/>
    <property type="project" value="UniProtKB-KW"/>
</dbReference>